<dbReference type="AlphaFoldDB" id="X1IY45"/>
<reference evidence="1" key="1">
    <citation type="journal article" date="2014" name="Front. Microbiol.">
        <title>High frequency of phylogenetically diverse reductive dehalogenase-homologous genes in deep subseafloor sedimentary metagenomes.</title>
        <authorList>
            <person name="Kawai M."/>
            <person name="Futagami T."/>
            <person name="Toyoda A."/>
            <person name="Takaki Y."/>
            <person name="Nishi S."/>
            <person name="Hori S."/>
            <person name="Arai W."/>
            <person name="Tsubouchi T."/>
            <person name="Morono Y."/>
            <person name="Uchiyama I."/>
            <person name="Ito T."/>
            <person name="Fujiyama A."/>
            <person name="Inagaki F."/>
            <person name="Takami H."/>
        </authorList>
    </citation>
    <scope>NUCLEOTIDE SEQUENCE</scope>
    <source>
        <strain evidence="1">Expedition CK06-06</strain>
    </source>
</reference>
<evidence type="ECO:0000313" key="1">
    <source>
        <dbReference type="EMBL" id="GAH70989.1"/>
    </source>
</evidence>
<protein>
    <submittedName>
        <fullName evidence="1">Uncharacterized protein</fullName>
    </submittedName>
</protein>
<comment type="caution">
    <text evidence="1">The sequence shown here is derived from an EMBL/GenBank/DDBJ whole genome shotgun (WGS) entry which is preliminary data.</text>
</comment>
<name>X1IY45_9ZZZZ</name>
<sequence>RLLPVVLSPGFTAAPKTFAHEAIAIELREGVSVRVPVGSDVGYVAALVAAVRDAC</sequence>
<feature type="non-terminal residue" evidence="1">
    <location>
        <position position="1"/>
    </location>
</feature>
<dbReference type="EMBL" id="BARU01025823">
    <property type="protein sequence ID" value="GAH70989.1"/>
    <property type="molecule type" value="Genomic_DNA"/>
</dbReference>
<accession>X1IY45</accession>
<proteinExistence type="predicted"/>
<gene>
    <name evidence="1" type="ORF">S03H2_41567</name>
</gene>
<organism evidence="1">
    <name type="scientific">marine sediment metagenome</name>
    <dbReference type="NCBI Taxonomy" id="412755"/>
    <lineage>
        <taxon>unclassified sequences</taxon>
        <taxon>metagenomes</taxon>
        <taxon>ecological metagenomes</taxon>
    </lineage>
</organism>